<gene>
    <name evidence="1" type="ORF">NCTC10661_04731</name>
</gene>
<evidence type="ECO:0000313" key="1">
    <source>
        <dbReference type="EMBL" id="SPV21723.1"/>
    </source>
</evidence>
<comment type="caution">
    <text evidence="1">The sequence shown here is derived from an EMBL/GenBank/DDBJ whole genome shotgun (WGS) entry which is preliminary data.</text>
</comment>
<evidence type="ECO:0000313" key="2">
    <source>
        <dbReference type="Proteomes" id="UP000250416"/>
    </source>
</evidence>
<dbReference type="Proteomes" id="UP000250416">
    <property type="component" value="Unassembled WGS sequence"/>
</dbReference>
<dbReference type="EMBL" id="UARD01000027">
    <property type="protein sequence ID" value="SPV21723.1"/>
    <property type="molecule type" value="Genomic_DNA"/>
</dbReference>
<reference evidence="1 2" key="1">
    <citation type="submission" date="2018-06" db="EMBL/GenBank/DDBJ databases">
        <authorList>
            <consortium name="Pathogen Informatics"/>
            <person name="Doyle S."/>
        </authorList>
    </citation>
    <scope>NUCLEOTIDE SEQUENCE [LARGE SCALE GENOMIC DNA]</scope>
    <source>
        <strain evidence="1 2">NCTC10661</strain>
    </source>
</reference>
<organism evidence="1 2">
    <name type="scientific">Burkholderia cepacia</name>
    <name type="common">Pseudomonas cepacia</name>
    <dbReference type="NCBI Taxonomy" id="292"/>
    <lineage>
        <taxon>Bacteria</taxon>
        <taxon>Pseudomonadati</taxon>
        <taxon>Pseudomonadota</taxon>
        <taxon>Betaproteobacteria</taxon>
        <taxon>Burkholderiales</taxon>
        <taxon>Burkholderiaceae</taxon>
        <taxon>Burkholderia</taxon>
        <taxon>Burkholderia cepacia complex</taxon>
    </lineage>
</organism>
<accession>A0AAE8T4X8</accession>
<proteinExistence type="predicted"/>
<name>A0AAE8T4X8_BURCE</name>
<sequence length="132" mass="13284">MNPNGEPFSATGLTNLSKGAISAGCTATFNGTITSTGIVNITSTTFSGGATCSLINGSASSTSPWTGQADSTTQLSINNVKVNVTLLGTCGPSKVVTTWSDTNSSLTFNNATLTPDCTVGGTVLTSPKFHVQ</sequence>
<dbReference type="AlphaFoldDB" id="A0AAE8T4X8"/>
<protein>
    <submittedName>
        <fullName evidence="1">PPE-repeat containing protein</fullName>
    </submittedName>
</protein>